<comment type="caution">
    <text evidence="2">The sequence shown here is derived from an EMBL/GenBank/DDBJ whole genome shotgun (WGS) entry which is preliminary data.</text>
</comment>
<dbReference type="Proteomes" id="UP000820818">
    <property type="component" value="Linkage Group LG2"/>
</dbReference>
<feature type="chain" id="PRO_5042192307" evidence="1">
    <location>
        <begin position="21"/>
        <end position="210"/>
    </location>
</feature>
<gene>
    <name evidence="2" type="ORF">GHT06_011089</name>
</gene>
<reference evidence="2 3" key="1">
    <citation type="submission" date="2022-05" db="EMBL/GenBank/DDBJ databases">
        <title>A multi-omics perspective on studying reproductive biology in Daphnia sinensis.</title>
        <authorList>
            <person name="Jia J."/>
        </authorList>
    </citation>
    <scope>NUCLEOTIDE SEQUENCE [LARGE SCALE GENOMIC DNA]</scope>
    <source>
        <strain evidence="2 3">WSL</strain>
    </source>
</reference>
<sequence>MNVLVFSVLLASILLASVQSEDKGRTNVPSPLRFMVTPKTVTSTVTVSSTQTKTVGITTSCFTTDAALPNCRKRRNVMEVPLILETEDGEEIDPSAPIEVVITAYPEMRSLEKADSVPVVEVQPSIDNTAGMAEVQIHDMDSICKARLANPFFGVGLAQVFGITVLYSTTVTATQQVTATTSTVAQMNIITLAGCLPNPNPFTLCPAPPA</sequence>
<feature type="signal peptide" evidence="1">
    <location>
        <begin position="1"/>
        <end position="20"/>
    </location>
</feature>
<evidence type="ECO:0000256" key="1">
    <source>
        <dbReference type="SAM" id="SignalP"/>
    </source>
</evidence>
<dbReference type="AlphaFoldDB" id="A0AAD5Q1S8"/>
<evidence type="ECO:0000313" key="3">
    <source>
        <dbReference type="Proteomes" id="UP000820818"/>
    </source>
</evidence>
<evidence type="ECO:0000313" key="2">
    <source>
        <dbReference type="EMBL" id="KAI9563625.1"/>
    </source>
</evidence>
<dbReference type="EMBL" id="WJBH02000002">
    <property type="protein sequence ID" value="KAI9563625.1"/>
    <property type="molecule type" value="Genomic_DNA"/>
</dbReference>
<accession>A0AAD5Q1S8</accession>
<protein>
    <submittedName>
        <fullName evidence="2">Uncharacterized protein</fullName>
    </submittedName>
</protein>
<name>A0AAD5Q1S8_9CRUS</name>
<keyword evidence="1" id="KW-0732">Signal</keyword>
<organism evidence="2 3">
    <name type="scientific">Daphnia sinensis</name>
    <dbReference type="NCBI Taxonomy" id="1820382"/>
    <lineage>
        <taxon>Eukaryota</taxon>
        <taxon>Metazoa</taxon>
        <taxon>Ecdysozoa</taxon>
        <taxon>Arthropoda</taxon>
        <taxon>Crustacea</taxon>
        <taxon>Branchiopoda</taxon>
        <taxon>Diplostraca</taxon>
        <taxon>Cladocera</taxon>
        <taxon>Anomopoda</taxon>
        <taxon>Daphniidae</taxon>
        <taxon>Daphnia</taxon>
        <taxon>Daphnia similis group</taxon>
    </lineage>
</organism>
<keyword evidence="3" id="KW-1185">Reference proteome</keyword>
<proteinExistence type="predicted"/>